<feature type="region of interest" description="Disordered" evidence="1">
    <location>
        <begin position="108"/>
        <end position="136"/>
    </location>
</feature>
<evidence type="ECO:0000313" key="2">
    <source>
        <dbReference type="EMBL" id="KAK8883207.1"/>
    </source>
</evidence>
<dbReference type="Proteomes" id="UP001470230">
    <property type="component" value="Unassembled WGS sequence"/>
</dbReference>
<dbReference type="EMBL" id="JAPFFF010000009">
    <property type="protein sequence ID" value="KAK8883207.1"/>
    <property type="molecule type" value="Genomic_DNA"/>
</dbReference>
<protein>
    <submittedName>
        <fullName evidence="2">Uncharacterized protein</fullName>
    </submittedName>
</protein>
<accession>A0ABR2JWF2</accession>
<keyword evidence="3" id="KW-1185">Reference proteome</keyword>
<reference evidence="2 3" key="1">
    <citation type="submission" date="2024-04" db="EMBL/GenBank/DDBJ databases">
        <title>Tritrichomonas musculus Genome.</title>
        <authorList>
            <person name="Alves-Ferreira E."/>
            <person name="Grigg M."/>
            <person name="Lorenzi H."/>
            <person name="Galac M."/>
        </authorList>
    </citation>
    <scope>NUCLEOTIDE SEQUENCE [LARGE SCALE GENOMIC DNA]</scope>
    <source>
        <strain evidence="2 3">EAF2021</strain>
    </source>
</reference>
<evidence type="ECO:0000256" key="1">
    <source>
        <dbReference type="SAM" id="MobiDB-lite"/>
    </source>
</evidence>
<organism evidence="2 3">
    <name type="scientific">Tritrichomonas musculus</name>
    <dbReference type="NCBI Taxonomy" id="1915356"/>
    <lineage>
        <taxon>Eukaryota</taxon>
        <taxon>Metamonada</taxon>
        <taxon>Parabasalia</taxon>
        <taxon>Tritrichomonadida</taxon>
        <taxon>Tritrichomonadidae</taxon>
        <taxon>Tritrichomonas</taxon>
    </lineage>
</organism>
<evidence type="ECO:0000313" key="3">
    <source>
        <dbReference type="Proteomes" id="UP001470230"/>
    </source>
</evidence>
<gene>
    <name evidence="2" type="ORF">M9Y10_045858</name>
</gene>
<proteinExistence type="predicted"/>
<comment type="caution">
    <text evidence="2">The sequence shown here is derived from an EMBL/GenBank/DDBJ whole genome shotgun (WGS) entry which is preliminary data.</text>
</comment>
<name>A0ABR2JWF2_9EUKA</name>
<sequence>MSENSTFSRNHESQTPLTIEGTIISDNINEECKDRNMLINYLGTDSSQYSSTGFKDQLNSCKSLSSLSCKSKNLNNTIAYQNSNLCSSRSLSNKLPLNTVHKMTLGKHRHPLSTNSTPGFPTKMPEIKKKSSSAPPEEVKSLELKIQLVKKRLRSTSFNEPEEEFKELESDILKDVNEVTKSINRVLEYRKEIQNEHRKWLEDRKRKILETKKETKIIKDSNAIHISLS</sequence>